<evidence type="ECO:0000313" key="3">
    <source>
        <dbReference type="Proteomes" id="UP001054945"/>
    </source>
</evidence>
<organism evidence="2 3">
    <name type="scientific">Caerostris extrusa</name>
    <name type="common">Bark spider</name>
    <name type="synonym">Caerostris bankana</name>
    <dbReference type="NCBI Taxonomy" id="172846"/>
    <lineage>
        <taxon>Eukaryota</taxon>
        <taxon>Metazoa</taxon>
        <taxon>Ecdysozoa</taxon>
        <taxon>Arthropoda</taxon>
        <taxon>Chelicerata</taxon>
        <taxon>Arachnida</taxon>
        <taxon>Araneae</taxon>
        <taxon>Araneomorphae</taxon>
        <taxon>Entelegynae</taxon>
        <taxon>Araneoidea</taxon>
        <taxon>Araneidae</taxon>
        <taxon>Caerostris</taxon>
    </lineage>
</organism>
<keyword evidence="3" id="KW-1185">Reference proteome</keyword>
<dbReference type="Proteomes" id="UP001054945">
    <property type="component" value="Unassembled WGS sequence"/>
</dbReference>
<sequence>MRSPIIVGGWLWLSGIIGLTSILMDIGPPTLQDNPCGEYPLSLQKYEESATVRRSVIYKSKYGSTGILKVANNFRKIVNTS</sequence>
<evidence type="ECO:0000256" key="1">
    <source>
        <dbReference type="SAM" id="Phobius"/>
    </source>
</evidence>
<comment type="caution">
    <text evidence="2">The sequence shown here is derived from an EMBL/GenBank/DDBJ whole genome shotgun (WGS) entry which is preliminary data.</text>
</comment>
<keyword evidence="1" id="KW-0812">Transmembrane</keyword>
<gene>
    <name evidence="2" type="ORF">CEXT_494571</name>
</gene>
<feature type="transmembrane region" description="Helical" evidence="1">
    <location>
        <begin position="6"/>
        <end position="24"/>
    </location>
</feature>
<keyword evidence="1" id="KW-0472">Membrane</keyword>
<dbReference type="AlphaFoldDB" id="A0AAV4UIM2"/>
<dbReference type="EMBL" id="BPLR01012945">
    <property type="protein sequence ID" value="GIY57692.1"/>
    <property type="molecule type" value="Genomic_DNA"/>
</dbReference>
<name>A0AAV4UIM2_CAEEX</name>
<accession>A0AAV4UIM2</accession>
<reference evidence="2 3" key="1">
    <citation type="submission" date="2021-06" db="EMBL/GenBank/DDBJ databases">
        <title>Caerostris extrusa draft genome.</title>
        <authorList>
            <person name="Kono N."/>
            <person name="Arakawa K."/>
        </authorList>
    </citation>
    <scope>NUCLEOTIDE SEQUENCE [LARGE SCALE GENOMIC DNA]</scope>
</reference>
<keyword evidence="1" id="KW-1133">Transmembrane helix</keyword>
<proteinExistence type="predicted"/>
<evidence type="ECO:0000313" key="2">
    <source>
        <dbReference type="EMBL" id="GIY57692.1"/>
    </source>
</evidence>
<protein>
    <submittedName>
        <fullName evidence="2">Uncharacterized protein</fullName>
    </submittedName>
</protein>